<dbReference type="RefSeq" id="WP_166522619.1">
    <property type="nucleotide sequence ID" value="NZ_JAAABI010000001.1"/>
</dbReference>
<dbReference type="EMBL" id="JAAABI010000001">
    <property type="protein sequence ID" value="NAY91244.1"/>
    <property type="molecule type" value="Genomic_DNA"/>
</dbReference>
<dbReference type="GO" id="GO:0046872">
    <property type="term" value="F:metal ion binding"/>
    <property type="evidence" value="ECO:0007669"/>
    <property type="project" value="InterPro"/>
</dbReference>
<dbReference type="AlphaFoldDB" id="A0A964TBL2"/>
<reference evidence="1" key="1">
    <citation type="submission" date="2020-01" db="EMBL/GenBank/DDBJ databases">
        <title>Muricauda ochracea sp. nov., isolated from a tidal flat of Garorim bay in Korea.</title>
        <authorList>
            <person name="Kim D."/>
            <person name="Yoo Y."/>
            <person name="Kim J.-J."/>
        </authorList>
    </citation>
    <scope>NUCLEOTIDE SEQUENCE</scope>
    <source>
        <strain evidence="1">JGD-17</strain>
    </source>
</reference>
<name>A0A964TBL2_9FLAO</name>
<dbReference type="Proteomes" id="UP000667650">
    <property type="component" value="Unassembled WGS sequence"/>
</dbReference>
<gene>
    <name evidence="1" type="ORF">GTQ34_04865</name>
</gene>
<dbReference type="SUPFAM" id="SSF55008">
    <property type="entry name" value="HMA, heavy metal-associated domain"/>
    <property type="match status" value="1"/>
</dbReference>
<comment type="caution">
    <text evidence="1">The sequence shown here is derived from an EMBL/GenBank/DDBJ whole genome shotgun (WGS) entry which is preliminary data.</text>
</comment>
<dbReference type="Gene3D" id="3.30.70.100">
    <property type="match status" value="1"/>
</dbReference>
<proteinExistence type="predicted"/>
<organism evidence="1 2">
    <name type="scientific">Flagellimonas ochracea</name>
    <dbReference type="NCBI Taxonomy" id="2696472"/>
    <lineage>
        <taxon>Bacteria</taxon>
        <taxon>Pseudomonadati</taxon>
        <taxon>Bacteroidota</taxon>
        <taxon>Flavobacteriia</taxon>
        <taxon>Flavobacteriales</taxon>
        <taxon>Flavobacteriaceae</taxon>
        <taxon>Flagellimonas</taxon>
    </lineage>
</organism>
<evidence type="ECO:0000313" key="2">
    <source>
        <dbReference type="Proteomes" id="UP000667650"/>
    </source>
</evidence>
<protein>
    <submittedName>
        <fullName evidence="1">Metal transporter</fullName>
    </submittedName>
</protein>
<keyword evidence="2" id="KW-1185">Reference proteome</keyword>
<dbReference type="InterPro" id="IPR036163">
    <property type="entry name" value="HMA_dom_sf"/>
</dbReference>
<sequence length="120" mass="13622">MKRIFLTILMVLAVTSGHSQDKNKSIRFEVKGNCGMCQERIENTAVKMKGVKLASWNKDTKEFSAIIDERKCSIEDIKKEIASVGHDSEGFTAPSEVYDKLPDCCKYRDPKSMHMDHGKH</sequence>
<accession>A0A964TBL2</accession>
<evidence type="ECO:0000313" key="1">
    <source>
        <dbReference type="EMBL" id="NAY91244.1"/>
    </source>
</evidence>